<sequence length="136" mass="16218">MGHLAFSLVAGYFCFKRYKRLSSYVVALLSGFFVDLDHLLDYFIHRGFYFNLSDFLSGQHYHETNTSFIFFHSWELVLLLGVFAYFSKKKHIWCPLILGLTLHLLWDYLTNPAHWYTYFIIARYLQGFALDKLFAF</sequence>
<protein>
    <recommendedName>
        <fullName evidence="4">Membrane-bound metal-dependent hydrolase</fullName>
    </recommendedName>
</protein>
<feature type="transmembrane region" description="Helical" evidence="1">
    <location>
        <begin position="21"/>
        <end position="44"/>
    </location>
</feature>
<evidence type="ECO:0000313" key="2">
    <source>
        <dbReference type="EMBL" id="KKS39450.1"/>
    </source>
</evidence>
<accession>A0A0G0YS42</accession>
<feature type="transmembrane region" description="Helical" evidence="1">
    <location>
        <begin position="92"/>
        <end position="109"/>
    </location>
</feature>
<evidence type="ECO:0008006" key="4">
    <source>
        <dbReference type="Google" id="ProtNLM"/>
    </source>
</evidence>
<comment type="caution">
    <text evidence="2">The sequence shown here is derived from an EMBL/GenBank/DDBJ whole genome shotgun (WGS) entry which is preliminary data.</text>
</comment>
<keyword evidence="1" id="KW-0472">Membrane</keyword>
<name>A0A0G0YS42_UNCKA</name>
<keyword evidence="1" id="KW-1133">Transmembrane helix</keyword>
<dbReference type="Proteomes" id="UP000033847">
    <property type="component" value="Unassembled WGS sequence"/>
</dbReference>
<organism evidence="2 3">
    <name type="scientific">candidate division WWE3 bacterium GW2011_GWF1_42_14</name>
    <dbReference type="NCBI Taxonomy" id="1619138"/>
    <lineage>
        <taxon>Bacteria</taxon>
        <taxon>Katanobacteria</taxon>
    </lineage>
</organism>
<keyword evidence="1" id="KW-0812">Transmembrane</keyword>
<reference evidence="2 3" key="1">
    <citation type="journal article" date="2015" name="Nature">
        <title>rRNA introns, odd ribosomes, and small enigmatic genomes across a large radiation of phyla.</title>
        <authorList>
            <person name="Brown C.T."/>
            <person name="Hug L.A."/>
            <person name="Thomas B.C."/>
            <person name="Sharon I."/>
            <person name="Castelle C.J."/>
            <person name="Singh A."/>
            <person name="Wilkins M.J."/>
            <person name="Williams K.H."/>
            <person name="Banfield J.F."/>
        </authorList>
    </citation>
    <scope>NUCLEOTIDE SEQUENCE [LARGE SCALE GENOMIC DNA]</scope>
</reference>
<feature type="transmembrane region" description="Helical" evidence="1">
    <location>
        <begin position="64"/>
        <end position="85"/>
    </location>
</feature>
<proteinExistence type="predicted"/>
<evidence type="ECO:0000313" key="3">
    <source>
        <dbReference type="Proteomes" id="UP000033847"/>
    </source>
</evidence>
<dbReference type="AlphaFoldDB" id="A0A0G0YS42"/>
<gene>
    <name evidence="2" type="ORF">UV00_C0001G0018</name>
</gene>
<evidence type="ECO:0000256" key="1">
    <source>
        <dbReference type="SAM" id="Phobius"/>
    </source>
</evidence>
<dbReference type="EMBL" id="LCCU01000001">
    <property type="protein sequence ID" value="KKS39450.1"/>
    <property type="molecule type" value="Genomic_DNA"/>
</dbReference>